<gene>
    <name evidence="2" type="ORF">PMAYCL1PPCAC_09772</name>
</gene>
<organism evidence="2 3">
    <name type="scientific">Pristionchus mayeri</name>
    <dbReference type="NCBI Taxonomy" id="1317129"/>
    <lineage>
        <taxon>Eukaryota</taxon>
        <taxon>Metazoa</taxon>
        <taxon>Ecdysozoa</taxon>
        <taxon>Nematoda</taxon>
        <taxon>Chromadorea</taxon>
        <taxon>Rhabditida</taxon>
        <taxon>Rhabditina</taxon>
        <taxon>Diplogasteromorpha</taxon>
        <taxon>Diplogasteroidea</taxon>
        <taxon>Neodiplogasteridae</taxon>
        <taxon>Pristionchus</taxon>
    </lineage>
</organism>
<accession>A0AAN4ZE94</accession>
<evidence type="ECO:0000313" key="3">
    <source>
        <dbReference type="Proteomes" id="UP001328107"/>
    </source>
</evidence>
<feature type="signal peptide" evidence="1">
    <location>
        <begin position="1"/>
        <end position="19"/>
    </location>
</feature>
<protein>
    <submittedName>
        <fullName evidence="2">Uncharacterized protein</fullName>
    </submittedName>
</protein>
<evidence type="ECO:0000313" key="2">
    <source>
        <dbReference type="EMBL" id="GMR39577.1"/>
    </source>
</evidence>
<keyword evidence="1" id="KW-0732">Signal</keyword>
<feature type="chain" id="PRO_5042839612" evidence="1">
    <location>
        <begin position="20"/>
        <end position="84"/>
    </location>
</feature>
<evidence type="ECO:0000256" key="1">
    <source>
        <dbReference type="SAM" id="SignalP"/>
    </source>
</evidence>
<keyword evidence="3" id="KW-1185">Reference proteome</keyword>
<feature type="non-terminal residue" evidence="2">
    <location>
        <position position="84"/>
    </location>
</feature>
<name>A0AAN4ZE94_9BILA</name>
<proteinExistence type="predicted"/>
<dbReference type="EMBL" id="BTRK01000002">
    <property type="protein sequence ID" value="GMR39577.1"/>
    <property type="molecule type" value="Genomic_DNA"/>
</dbReference>
<comment type="caution">
    <text evidence="2">The sequence shown here is derived from an EMBL/GenBank/DDBJ whole genome shotgun (WGS) entry which is preliminary data.</text>
</comment>
<reference evidence="3" key="1">
    <citation type="submission" date="2022-10" db="EMBL/GenBank/DDBJ databases">
        <title>Genome assembly of Pristionchus species.</title>
        <authorList>
            <person name="Yoshida K."/>
            <person name="Sommer R.J."/>
        </authorList>
    </citation>
    <scope>NUCLEOTIDE SEQUENCE [LARGE SCALE GENOMIC DNA]</scope>
    <source>
        <strain evidence="3">RS5460</strain>
    </source>
</reference>
<sequence length="84" mass="9542">SVLAPIFFVLLILSPVVSSDDNCVWQGTAPWCAPDDCSEGWTEIIRRGWWDYWTSDSIFPEFGKPCWGKGQKVLCCKNSVVRKD</sequence>
<feature type="non-terminal residue" evidence="2">
    <location>
        <position position="1"/>
    </location>
</feature>
<dbReference type="AlphaFoldDB" id="A0AAN4ZE94"/>
<dbReference type="Proteomes" id="UP001328107">
    <property type="component" value="Unassembled WGS sequence"/>
</dbReference>